<dbReference type="InterPro" id="IPR031330">
    <property type="entry name" value="Gly_Hdrlase_35_cat"/>
</dbReference>
<dbReference type="SUPFAM" id="SSF49785">
    <property type="entry name" value="Galactose-binding domain-like"/>
    <property type="match status" value="1"/>
</dbReference>
<dbReference type="InterPro" id="IPR048912">
    <property type="entry name" value="BetaGal1-like_ABD1"/>
</dbReference>
<evidence type="ECO:0000256" key="2">
    <source>
        <dbReference type="ARBA" id="ARBA00022801"/>
    </source>
</evidence>
<evidence type="ECO:0000259" key="5">
    <source>
        <dbReference type="Pfam" id="PF01301"/>
    </source>
</evidence>
<name>A0A543AYE1_9ACTN</name>
<gene>
    <name evidence="8" type="ORF">FB566_3099</name>
</gene>
<dbReference type="InterPro" id="IPR026283">
    <property type="entry name" value="B-gal_1-like"/>
</dbReference>
<dbReference type="InterPro" id="IPR017853">
    <property type="entry name" value="GH"/>
</dbReference>
<reference evidence="8 9" key="1">
    <citation type="submission" date="2019-06" db="EMBL/GenBank/DDBJ databases">
        <title>Sequencing the genomes of 1000 actinobacteria strains.</title>
        <authorList>
            <person name="Klenk H.-P."/>
        </authorList>
    </citation>
    <scope>NUCLEOTIDE SEQUENCE [LARGE SCALE GENOMIC DNA]</scope>
    <source>
        <strain evidence="8 9">DSM 45928</strain>
    </source>
</reference>
<dbReference type="Proteomes" id="UP000317043">
    <property type="component" value="Unassembled WGS sequence"/>
</dbReference>
<keyword evidence="3" id="KW-0326">Glycosidase</keyword>
<dbReference type="Pfam" id="PF01301">
    <property type="entry name" value="Glyco_hydro_35"/>
    <property type="match status" value="1"/>
</dbReference>
<accession>A0A543AYE1</accession>
<evidence type="ECO:0000259" key="7">
    <source>
        <dbReference type="Pfam" id="PF21467"/>
    </source>
</evidence>
<organism evidence="8 9">
    <name type="scientific">Stackebrandtia endophytica</name>
    <dbReference type="NCBI Taxonomy" id="1496996"/>
    <lineage>
        <taxon>Bacteria</taxon>
        <taxon>Bacillati</taxon>
        <taxon>Actinomycetota</taxon>
        <taxon>Actinomycetes</taxon>
        <taxon>Glycomycetales</taxon>
        <taxon>Glycomycetaceae</taxon>
        <taxon>Stackebrandtia</taxon>
    </lineage>
</organism>
<feature type="domain" description="Beta-galactosidase galactose-binding" evidence="7">
    <location>
        <begin position="479"/>
        <end position="537"/>
    </location>
</feature>
<protein>
    <submittedName>
        <fullName evidence="8">Beta-galactosidase</fullName>
    </submittedName>
</protein>
<feature type="active site" description="Nucleophile" evidence="4">
    <location>
        <position position="219"/>
    </location>
</feature>
<dbReference type="InterPro" id="IPR001944">
    <property type="entry name" value="Glycoside_Hdrlase_35"/>
</dbReference>
<dbReference type="GO" id="GO:0005975">
    <property type="term" value="P:carbohydrate metabolic process"/>
    <property type="evidence" value="ECO:0007669"/>
    <property type="project" value="InterPro"/>
</dbReference>
<dbReference type="Gene3D" id="2.60.120.260">
    <property type="entry name" value="Galactose-binding domain-like"/>
    <property type="match status" value="2"/>
</dbReference>
<dbReference type="PANTHER" id="PTHR23421">
    <property type="entry name" value="BETA-GALACTOSIDASE RELATED"/>
    <property type="match status" value="1"/>
</dbReference>
<dbReference type="InterPro" id="IPR008979">
    <property type="entry name" value="Galactose-bd-like_sf"/>
</dbReference>
<proteinExistence type="inferred from homology"/>
<dbReference type="Pfam" id="PF21317">
    <property type="entry name" value="BetaGal_ABD_1"/>
    <property type="match status" value="1"/>
</dbReference>
<dbReference type="PIRSF" id="PIRSF006336">
    <property type="entry name" value="B-gal"/>
    <property type="match status" value="1"/>
</dbReference>
<dbReference type="EMBL" id="VFOW01000001">
    <property type="protein sequence ID" value="TQL77540.1"/>
    <property type="molecule type" value="Genomic_DNA"/>
</dbReference>
<feature type="domain" description="Beta-galactosidase 1-like first all-beta" evidence="6">
    <location>
        <begin position="351"/>
        <end position="459"/>
    </location>
</feature>
<dbReference type="GO" id="GO:0004565">
    <property type="term" value="F:beta-galactosidase activity"/>
    <property type="evidence" value="ECO:0007669"/>
    <property type="project" value="InterPro"/>
</dbReference>
<keyword evidence="2" id="KW-0378">Hydrolase</keyword>
<comment type="similarity">
    <text evidence="1">Belongs to the glycosyl hydrolase 35 family.</text>
</comment>
<comment type="caution">
    <text evidence="8">The sequence shown here is derived from an EMBL/GenBank/DDBJ whole genome shotgun (WGS) entry which is preliminary data.</text>
</comment>
<evidence type="ECO:0000256" key="1">
    <source>
        <dbReference type="ARBA" id="ARBA00009809"/>
    </source>
</evidence>
<dbReference type="Pfam" id="PF21467">
    <property type="entry name" value="BetaGal_gal-bd"/>
    <property type="match status" value="1"/>
</dbReference>
<dbReference type="AlphaFoldDB" id="A0A543AYE1"/>
<evidence type="ECO:0000256" key="4">
    <source>
        <dbReference type="PIRSR" id="PIRSR006336-1"/>
    </source>
</evidence>
<evidence type="ECO:0000256" key="3">
    <source>
        <dbReference type="ARBA" id="ARBA00023295"/>
    </source>
</evidence>
<evidence type="ECO:0000259" key="6">
    <source>
        <dbReference type="Pfam" id="PF21317"/>
    </source>
</evidence>
<dbReference type="PRINTS" id="PR00742">
    <property type="entry name" value="GLHYDRLASE35"/>
</dbReference>
<keyword evidence="9" id="KW-1185">Reference proteome</keyword>
<evidence type="ECO:0000313" key="9">
    <source>
        <dbReference type="Proteomes" id="UP000317043"/>
    </source>
</evidence>
<feature type="active site" description="Proton donor" evidence="4">
    <location>
        <position position="143"/>
    </location>
</feature>
<sequence length="568" mass="62273">MSGRPVVSGAVHYFRILPQQWEQRLRMLRAMGANCVETYVPWNLHQRRPGETTGVADLAGFLDLAASLDLAAIVRPGPYICAEWENGGLPSWLRAEDRHAPLRCSDPGFLAAVDAWFGELIPVIAQRQVDRGGNVIAVQVENEYGSYGSDADYLRHLADGLVRLGITVPLFTSDGPTDAMLTAGSVDGLPTSVNFGSRPEEAFEVQRRRRPDDHPWCMEFWNGWFDHWGESHHVRDPADAADVLNRMLAAGANVNIYMAHGGTNFGTWAGANHEVGYQPTVTSYDYDAPIGESGGATAKFHAFREVIGRYLPVGDIPEPDPVLPTQRVELTESLPLLSVLPAAPTERFPSPPRFEELGLDQGLVVYRHRLRGPRQSEALTVAGVADRAQLFLDGEPLATLERDGADTVDLATVEDRDLSIVVESLGRVNFGPLLGESKGILDGVRHGRQTLHGWTAQPIGLDDIRWLPWETAAEEAAGPRFHRGRLTVETPADGFLALPGWRNGYVWVNGFCLGRYREAGPQATLYLPWPLLRAGDNEIVVLELDTTDATGIELRSEPDLGPVAASPQ</sequence>
<dbReference type="InterPro" id="IPR048913">
    <property type="entry name" value="BetaGal_gal-bd"/>
</dbReference>
<dbReference type="InParanoid" id="A0A543AYE1"/>
<evidence type="ECO:0000313" key="8">
    <source>
        <dbReference type="EMBL" id="TQL77540.1"/>
    </source>
</evidence>
<dbReference type="Gene3D" id="3.20.20.80">
    <property type="entry name" value="Glycosidases"/>
    <property type="match status" value="1"/>
</dbReference>
<dbReference type="SUPFAM" id="SSF51445">
    <property type="entry name" value="(Trans)glycosidases"/>
    <property type="match status" value="1"/>
</dbReference>
<feature type="domain" description="Glycoside hydrolase 35 catalytic" evidence="5">
    <location>
        <begin position="6"/>
        <end position="309"/>
    </location>
</feature>